<protein>
    <submittedName>
        <fullName evidence="1">Uncharacterized protein</fullName>
    </submittedName>
</protein>
<evidence type="ECO:0000313" key="1">
    <source>
        <dbReference type="EnsemblMetazoa" id="GPAI047937-PA"/>
    </source>
</evidence>
<reference evidence="2" key="1">
    <citation type="submission" date="2014-03" db="EMBL/GenBank/DDBJ databases">
        <authorList>
            <person name="Aksoy S."/>
            <person name="Warren W."/>
            <person name="Wilson R.K."/>
        </authorList>
    </citation>
    <scope>NUCLEOTIDE SEQUENCE [LARGE SCALE GENOMIC DNA]</scope>
    <source>
        <strain evidence="2">IAEA</strain>
    </source>
</reference>
<dbReference type="AlphaFoldDB" id="A0A1B0AJL9"/>
<sequence length="143" mass="17344">MDCRRKWNRYKEKNAAKKYTYFCDVVDEYGSKLSTIQSRPASHSFIDFEMIEGERQKEDICIQITAIIKRHRCYNECGTEDEDKNLYLMVLRQVKRYKRSLRRKLGFFYYGIYYMRYPMQIQHLTYTGLKHLISIFHLPAIAL</sequence>
<dbReference type="VEuPathDB" id="VectorBase:GPAI047937"/>
<proteinExistence type="predicted"/>
<dbReference type="Proteomes" id="UP000092445">
    <property type="component" value="Unassembled WGS sequence"/>
</dbReference>
<accession>A0A1B0AJL9</accession>
<name>A0A1B0AJL9_GLOPL</name>
<dbReference type="EnsemblMetazoa" id="GPAI047937-RA">
    <property type="protein sequence ID" value="GPAI047937-PA"/>
    <property type="gene ID" value="GPAI047937"/>
</dbReference>
<reference evidence="1" key="2">
    <citation type="submission" date="2020-05" db="UniProtKB">
        <authorList>
            <consortium name="EnsemblMetazoa"/>
        </authorList>
    </citation>
    <scope>IDENTIFICATION</scope>
    <source>
        <strain evidence="1">IAEA</strain>
    </source>
</reference>
<evidence type="ECO:0000313" key="2">
    <source>
        <dbReference type="Proteomes" id="UP000092445"/>
    </source>
</evidence>
<keyword evidence="2" id="KW-1185">Reference proteome</keyword>
<organism evidence="1 2">
    <name type="scientific">Glossina pallidipes</name>
    <name type="common">Tsetse fly</name>
    <dbReference type="NCBI Taxonomy" id="7398"/>
    <lineage>
        <taxon>Eukaryota</taxon>
        <taxon>Metazoa</taxon>
        <taxon>Ecdysozoa</taxon>
        <taxon>Arthropoda</taxon>
        <taxon>Hexapoda</taxon>
        <taxon>Insecta</taxon>
        <taxon>Pterygota</taxon>
        <taxon>Neoptera</taxon>
        <taxon>Endopterygota</taxon>
        <taxon>Diptera</taxon>
        <taxon>Brachycera</taxon>
        <taxon>Muscomorpha</taxon>
        <taxon>Hippoboscoidea</taxon>
        <taxon>Glossinidae</taxon>
        <taxon>Glossina</taxon>
    </lineage>
</organism>